<reference evidence="1" key="1">
    <citation type="submission" date="2016-08" db="EMBL/GenBank/DDBJ databases">
        <authorList>
            <person name="Ngugi D.K."/>
            <person name="Miyake S."/>
            <person name="Stingl U."/>
        </authorList>
    </citation>
    <scope>NUCLEOTIDE SEQUENCE</scope>
    <source>
        <strain evidence="1">SCG-B11WGA-EpuloA1</strain>
    </source>
</reference>
<organism evidence="1 2">
    <name type="scientific">Candidatus Epulonipiscium fishelsonii</name>
    <dbReference type="NCBI Taxonomy" id="77094"/>
    <lineage>
        <taxon>Bacteria</taxon>
        <taxon>Bacillati</taxon>
        <taxon>Bacillota</taxon>
        <taxon>Clostridia</taxon>
        <taxon>Lachnospirales</taxon>
        <taxon>Lachnospiraceae</taxon>
        <taxon>Candidatus Epulonipiscium</taxon>
    </lineage>
</organism>
<proteinExistence type="predicted"/>
<evidence type="ECO:0000313" key="1">
    <source>
        <dbReference type="EMBL" id="ONI38851.1"/>
    </source>
</evidence>
<sequence>MIDLKELMNNRRNIYQLLTRLFQKEIDTELYNALKTIKFPTSQDKNILKEYHSAMVRFNDYFEYDMGESIDDLAVDYAKTFLGAGIAQGASAFPYESVYTSPKRMLMQDAWVQVISVYEQNGLERNEDAKDLLEDHIAVELNFMSYLCECTNKYTEPLSGLEKQKNFLNTHLLNWVPQFCLDIKQYADTEFYRMVGQLTSTFLQLDSMMLDQLIMSLDTPHA</sequence>
<dbReference type="EMBL" id="LJDB01000077">
    <property type="protein sequence ID" value="ONI38851.1"/>
    <property type="molecule type" value="Genomic_DNA"/>
</dbReference>
<protein>
    <submittedName>
        <fullName evidence="1">Uncharacterized protein</fullName>
    </submittedName>
</protein>
<keyword evidence="2" id="KW-1185">Reference proteome</keyword>
<comment type="caution">
    <text evidence="1">The sequence shown here is derived from an EMBL/GenBank/DDBJ whole genome shotgun (WGS) entry which is preliminary data.</text>
</comment>
<name>A0ACC8X9J9_9FIRM</name>
<evidence type="ECO:0000313" key="2">
    <source>
        <dbReference type="Proteomes" id="UP000188605"/>
    </source>
</evidence>
<accession>A0ACC8X9J9</accession>
<dbReference type="Proteomes" id="UP000188605">
    <property type="component" value="Unassembled WGS sequence"/>
</dbReference>
<gene>
    <name evidence="1" type="ORF">AN396_01400</name>
</gene>